<feature type="region of interest" description="Disordered" evidence="3">
    <location>
        <begin position="24"/>
        <end position="51"/>
    </location>
</feature>
<evidence type="ECO:0000256" key="2">
    <source>
        <dbReference type="ARBA" id="ARBA00023242"/>
    </source>
</evidence>
<evidence type="ECO:0000313" key="4">
    <source>
        <dbReference type="EMBL" id="KAH7177104.1"/>
    </source>
</evidence>
<dbReference type="AlphaFoldDB" id="A0A9P9JPF3"/>
<proteinExistence type="predicted"/>
<dbReference type="GO" id="GO:0005634">
    <property type="term" value="C:nucleus"/>
    <property type="evidence" value="ECO:0007669"/>
    <property type="project" value="UniProtKB-SubCell"/>
</dbReference>
<keyword evidence="2" id="KW-0539">Nucleus</keyword>
<dbReference type="OrthoDB" id="5071369at2759"/>
<dbReference type="PANTHER" id="PTHR37534:SF46">
    <property type="entry name" value="ZN(II)2CYS6 TRANSCRIPTION FACTOR (EUROFUNG)"/>
    <property type="match status" value="1"/>
</dbReference>
<comment type="subcellular location">
    <subcellularLocation>
        <location evidence="1">Nucleus</location>
    </subcellularLocation>
</comment>
<evidence type="ECO:0000256" key="1">
    <source>
        <dbReference type="ARBA" id="ARBA00004123"/>
    </source>
</evidence>
<evidence type="ECO:0000313" key="5">
    <source>
        <dbReference type="Proteomes" id="UP000738349"/>
    </source>
</evidence>
<reference evidence="4" key="1">
    <citation type="journal article" date="2021" name="Nat. Commun.">
        <title>Genetic determinants of endophytism in the Arabidopsis root mycobiome.</title>
        <authorList>
            <person name="Mesny F."/>
            <person name="Miyauchi S."/>
            <person name="Thiergart T."/>
            <person name="Pickel B."/>
            <person name="Atanasova L."/>
            <person name="Karlsson M."/>
            <person name="Huettel B."/>
            <person name="Barry K.W."/>
            <person name="Haridas S."/>
            <person name="Chen C."/>
            <person name="Bauer D."/>
            <person name="Andreopoulos W."/>
            <person name="Pangilinan J."/>
            <person name="LaButti K."/>
            <person name="Riley R."/>
            <person name="Lipzen A."/>
            <person name="Clum A."/>
            <person name="Drula E."/>
            <person name="Henrissat B."/>
            <person name="Kohler A."/>
            <person name="Grigoriev I.V."/>
            <person name="Martin F.M."/>
            <person name="Hacquard S."/>
        </authorList>
    </citation>
    <scope>NUCLEOTIDE SEQUENCE</scope>
    <source>
        <strain evidence="4">MPI-CAGE-AT-0147</strain>
    </source>
</reference>
<accession>A0A9P9JPF3</accession>
<name>A0A9P9JPF3_9HYPO</name>
<comment type="caution">
    <text evidence="4">The sequence shown here is derived from an EMBL/GenBank/DDBJ whole genome shotgun (WGS) entry which is preliminary data.</text>
</comment>
<dbReference type="Pfam" id="PF11951">
    <property type="entry name" value="Fungal_trans_2"/>
    <property type="match status" value="1"/>
</dbReference>
<keyword evidence="5" id="KW-1185">Reference proteome</keyword>
<protein>
    <submittedName>
        <fullName evidence="4">Fungal-specific transcription factor domain-containing protein</fullName>
    </submittedName>
</protein>
<gene>
    <name evidence="4" type="ORF">EDB81DRAFT_752413</name>
</gene>
<evidence type="ECO:0000256" key="3">
    <source>
        <dbReference type="SAM" id="MobiDB-lite"/>
    </source>
</evidence>
<sequence>MGIDSDTPSREAIEYLSEALKRVDGKTKPVEPCHSLDCSSPATSSSSSSHSRATRALAVDDALITNWPPTSPDSPRLGDDWLDVFQSPTIDWFSSPLETTGLGLSALLQKEVGLLRAPPTPLGFASSALDSMSQDVLRYYIQYTSELLMSKKSGADNIWKSTVLQLAESDELVMNGVLAVGSVHLSASMPQNQAVEEITAGYLLKSITGLRRALKAWVSSDKSADDTLRLMLVTSLLAEHECLSGNHHGSLQFHLRASYPVAKVLESQQRAIGEELVTNLLESMAYMQSISCLRFPTPGESGASDLLRMIQEGRLALLKSSNRFGNYFGCTVELYEMVPALHKFYATRELEIRTGRDLGCDTKFTDLLRDISSWQPQKGHYRSIGAKHTDEWYNENGGFVGRQHRNAQGTEGAEDNVDTNEQAMIASGLATQNVLVLFLYSAYLRHPEDHDRLKTAVQPIVDDALEQLDRVRGTTWENTTWWATVVVGAYAQARNQRRRVERSILACAPPLLLAARGLELLRALWDGPDDLFGFEGLSSLAGPAGGLCFA</sequence>
<dbReference type="EMBL" id="JAGMUV010000001">
    <property type="protein sequence ID" value="KAH7177104.1"/>
    <property type="molecule type" value="Genomic_DNA"/>
</dbReference>
<dbReference type="PANTHER" id="PTHR37534">
    <property type="entry name" value="TRANSCRIPTIONAL ACTIVATOR PROTEIN UGA3"/>
    <property type="match status" value="1"/>
</dbReference>
<dbReference type="InterPro" id="IPR021858">
    <property type="entry name" value="Fun_TF"/>
</dbReference>
<organism evidence="4 5">
    <name type="scientific">Dactylonectria macrodidyma</name>
    <dbReference type="NCBI Taxonomy" id="307937"/>
    <lineage>
        <taxon>Eukaryota</taxon>
        <taxon>Fungi</taxon>
        <taxon>Dikarya</taxon>
        <taxon>Ascomycota</taxon>
        <taxon>Pezizomycotina</taxon>
        <taxon>Sordariomycetes</taxon>
        <taxon>Hypocreomycetidae</taxon>
        <taxon>Hypocreales</taxon>
        <taxon>Nectriaceae</taxon>
        <taxon>Dactylonectria</taxon>
    </lineage>
</organism>
<feature type="compositionally biased region" description="Low complexity" evidence="3">
    <location>
        <begin position="35"/>
        <end position="51"/>
    </location>
</feature>
<dbReference type="Proteomes" id="UP000738349">
    <property type="component" value="Unassembled WGS sequence"/>
</dbReference>